<gene>
    <name evidence="1" type="ORF">EI291_18975</name>
</gene>
<proteinExistence type="predicted"/>
<name>A0A428KFJ4_9BACT</name>
<evidence type="ECO:0000313" key="2">
    <source>
        <dbReference type="Proteomes" id="UP000273500"/>
    </source>
</evidence>
<protein>
    <submittedName>
        <fullName evidence="1">Uncharacterized protein</fullName>
    </submittedName>
</protein>
<sequence length="92" mass="10388">MTQSAAPLKVRALFKMRVYFTHVQPGTAGQLDMYSFDTSGRYQVADPAAYGLRQLKKQAEQMGARIARAIIYDNQASGKPEYTRLEKGVWSR</sequence>
<evidence type="ECO:0000313" key="1">
    <source>
        <dbReference type="EMBL" id="RSK45196.1"/>
    </source>
</evidence>
<comment type="caution">
    <text evidence="1">The sequence shown here is derived from an EMBL/GenBank/DDBJ whole genome shotgun (WGS) entry which is preliminary data.</text>
</comment>
<dbReference type="OrthoDB" id="885013at2"/>
<dbReference type="RefSeq" id="WP_125423802.1">
    <property type="nucleotide sequence ID" value="NZ_RWIT01000015.1"/>
</dbReference>
<keyword evidence="2" id="KW-1185">Reference proteome</keyword>
<reference evidence="1 2" key="1">
    <citation type="submission" date="2018-12" db="EMBL/GenBank/DDBJ databases">
        <authorList>
            <person name="Feng G."/>
            <person name="Zhu H."/>
        </authorList>
    </citation>
    <scope>NUCLEOTIDE SEQUENCE [LARGE SCALE GENOMIC DNA]</scope>
    <source>
        <strain evidence="1 2">KCTC 12533</strain>
    </source>
</reference>
<dbReference type="Proteomes" id="UP000273500">
    <property type="component" value="Unassembled WGS sequence"/>
</dbReference>
<dbReference type="EMBL" id="RWIT01000015">
    <property type="protein sequence ID" value="RSK45196.1"/>
    <property type="molecule type" value="Genomic_DNA"/>
</dbReference>
<accession>A0A428KFJ4</accession>
<organism evidence="1 2">
    <name type="scientific">Hymenobacter rigui</name>
    <dbReference type="NCBI Taxonomy" id="334424"/>
    <lineage>
        <taxon>Bacteria</taxon>
        <taxon>Pseudomonadati</taxon>
        <taxon>Bacteroidota</taxon>
        <taxon>Cytophagia</taxon>
        <taxon>Cytophagales</taxon>
        <taxon>Hymenobacteraceae</taxon>
        <taxon>Hymenobacter</taxon>
    </lineage>
</organism>
<dbReference type="AlphaFoldDB" id="A0A428KFJ4"/>